<organism evidence="2 3">
    <name type="scientific">Amycolatopsis rubida</name>
    <dbReference type="NCBI Taxonomy" id="112413"/>
    <lineage>
        <taxon>Bacteria</taxon>
        <taxon>Bacillati</taxon>
        <taxon>Actinomycetota</taxon>
        <taxon>Actinomycetes</taxon>
        <taxon>Pseudonocardiales</taxon>
        <taxon>Pseudonocardiaceae</taxon>
        <taxon>Amycolatopsis</taxon>
    </lineage>
</organism>
<dbReference type="SUPFAM" id="SSF50969">
    <property type="entry name" value="YVTN repeat-like/Quinoprotein amine dehydrogenase"/>
    <property type="match status" value="1"/>
</dbReference>
<dbReference type="Pfam" id="PF00400">
    <property type="entry name" value="WD40"/>
    <property type="match status" value="1"/>
</dbReference>
<dbReference type="RefSeq" id="WP_067583494.1">
    <property type="nucleotide sequence ID" value="NZ_JAAGNC010000222.1"/>
</dbReference>
<comment type="caution">
    <text evidence="2">The sequence shown here is derived from an EMBL/GenBank/DDBJ whole genome shotgun (WGS) entry which is preliminary data.</text>
</comment>
<dbReference type="InterPro" id="IPR011044">
    <property type="entry name" value="Quino_amine_DH_bsu"/>
</dbReference>
<evidence type="ECO:0000313" key="2">
    <source>
        <dbReference type="EMBL" id="NEC62907.1"/>
    </source>
</evidence>
<accession>A0ABX0C874</accession>
<dbReference type="PROSITE" id="PS50082">
    <property type="entry name" value="WD_REPEATS_2"/>
    <property type="match status" value="1"/>
</dbReference>
<proteinExistence type="predicted"/>
<dbReference type="InterPro" id="IPR015943">
    <property type="entry name" value="WD40/YVTN_repeat-like_dom_sf"/>
</dbReference>
<dbReference type="SMART" id="SM00320">
    <property type="entry name" value="WD40"/>
    <property type="match status" value="2"/>
</dbReference>
<keyword evidence="3" id="KW-1185">Reference proteome</keyword>
<dbReference type="Gene3D" id="2.130.10.10">
    <property type="entry name" value="YVTN repeat-like/Quinoprotein amine dehydrogenase"/>
    <property type="match status" value="1"/>
</dbReference>
<reference evidence="2 3" key="1">
    <citation type="submission" date="2020-01" db="EMBL/GenBank/DDBJ databases">
        <title>Insect and environment-associated Actinomycetes.</title>
        <authorList>
            <person name="Currrie C."/>
            <person name="Chevrette M."/>
            <person name="Carlson C."/>
            <person name="Stubbendieck R."/>
            <person name="Wendt-Pienkowski E."/>
        </authorList>
    </citation>
    <scope>NUCLEOTIDE SEQUENCE [LARGE SCALE GENOMIC DNA]</scope>
    <source>
        <strain evidence="2 3">SID8386</strain>
    </source>
</reference>
<keyword evidence="1" id="KW-0853">WD repeat</keyword>
<evidence type="ECO:0000313" key="3">
    <source>
        <dbReference type="Proteomes" id="UP000470404"/>
    </source>
</evidence>
<dbReference type="Proteomes" id="UP000470404">
    <property type="component" value="Unassembled WGS sequence"/>
</dbReference>
<feature type="repeat" description="WD" evidence="1">
    <location>
        <begin position="65"/>
        <end position="96"/>
    </location>
</feature>
<gene>
    <name evidence="2" type="ORF">G3I59_46780</name>
</gene>
<evidence type="ECO:0000256" key="1">
    <source>
        <dbReference type="PROSITE-ProRule" id="PRU00221"/>
    </source>
</evidence>
<protein>
    <submittedName>
        <fullName evidence="2">WD40 repeat domain-containing protein</fullName>
    </submittedName>
</protein>
<sequence length="215" mass="22516">MARSAAIDDLLGVAAPLPTSLAGNTGQITATAASRARHLFAADLDSKAVLWVITDPRRPDTVATLSVPGSAVTAAAFGPEGRTLATGSLTGQIRLWGTAQPRHPRQLSAVSAPDPVAHLALPRWANVECRHNGEIRRGSLPSASGQLWDGPDRVRASSVRLGSDVMAAVFSPSDGVLRRWDVADARSPVLLDRVQPRTAEAWPAAATTPPFGCGR</sequence>
<dbReference type="EMBL" id="JAAGNC010000222">
    <property type="protein sequence ID" value="NEC62907.1"/>
    <property type="molecule type" value="Genomic_DNA"/>
</dbReference>
<dbReference type="InterPro" id="IPR001680">
    <property type="entry name" value="WD40_rpt"/>
</dbReference>
<name>A0ABX0C874_9PSEU</name>